<dbReference type="PANTHER" id="PTHR14949">
    <property type="entry name" value="EGF-LIKE-DOMAIN, MULTIPLE 7, 8"/>
    <property type="match status" value="1"/>
</dbReference>
<dbReference type="InterPro" id="IPR013111">
    <property type="entry name" value="EGF_extracell"/>
</dbReference>
<gene>
    <name evidence="5" type="ORF">PSON_ATCC_30995.1.T0430095</name>
</gene>
<comment type="caution">
    <text evidence="3">Lacks conserved residue(s) required for the propagation of feature annotation.</text>
</comment>
<reference evidence="5" key="1">
    <citation type="submission" date="2021-01" db="EMBL/GenBank/DDBJ databases">
        <authorList>
            <consortium name="Genoscope - CEA"/>
            <person name="William W."/>
        </authorList>
    </citation>
    <scope>NUCLEOTIDE SEQUENCE</scope>
</reference>
<accession>A0A8S1MMG6</accession>
<dbReference type="AlphaFoldDB" id="A0A8S1MMG6"/>
<keyword evidence="1" id="KW-0732">Signal</keyword>
<comment type="caution">
    <text evidence="5">The sequence shown here is derived from an EMBL/GenBank/DDBJ whole genome shotgun (WGS) entry which is preliminary data.</text>
</comment>
<dbReference type="OrthoDB" id="418560at2759"/>
<keyword evidence="2 3" id="KW-1015">Disulfide bond</keyword>
<evidence type="ECO:0000256" key="1">
    <source>
        <dbReference type="ARBA" id="ARBA00022729"/>
    </source>
</evidence>
<dbReference type="Proteomes" id="UP000692954">
    <property type="component" value="Unassembled WGS sequence"/>
</dbReference>
<dbReference type="PROSITE" id="PS50026">
    <property type="entry name" value="EGF_3"/>
    <property type="match status" value="1"/>
</dbReference>
<organism evidence="5 6">
    <name type="scientific">Paramecium sonneborni</name>
    <dbReference type="NCBI Taxonomy" id="65129"/>
    <lineage>
        <taxon>Eukaryota</taxon>
        <taxon>Sar</taxon>
        <taxon>Alveolata</taxon>
        <taxon>Ciliophora</taxon>
        <taxon>Intramacronucleata</taxon>
        <taxon>Oligohymenophorea</taxon>
        <taxon>Peniculida</taxon>
        <taxon>Parameciidae</taxon>
        <taxon>Paramecium</taxon>
    </lineage>
</organism>
<evidence type="ECO:0000313" key="5">
    <source>
        <dbReference type="EMBL" id="CAD8082247.1"/>
    </source>
</evidence>
<feature type="disulfide bond" evidence="3">
    <location>
        <begin position="406"/>
        <end position="416"/>
    </location>
</feature>
<evidence type="ECO:0000256" key="2">
    <source>
        <dbReference type="ARBA" id="ARBA00023157"/>
    </source>
</evidence>
<evidence type="ECO:0000259" key="4">
    <source>
        <dbReference type="PROSITE" id="PS50026"/>
    </source>
</evidence>
<dbReference type="PANTHER" id="PTHR14949:SF56">
    <property type="entry name" value="EGF-LIKE-DOMAIN, MULTIPLE 7"/>
    <property type="match status" value="1"/>
</dbReference>
<evidence type="ECO:0000313" key="6">
    <source>
        <dbReference type="Proteomes" id="UP000692954"/>
    </source>
</evidence>
<dbReference type="InterPro" id="IPR050969">
    <property type="entry name" value="Dev_Signal_Modulators"/>
</dbReference>
<name>A0A8S1MMG6_9CILI</name>
<dbReference type="Pfam" id="PF07974">
    <property type="entry name" value="EGF_2"/>
    <property type="match status" value="1"/>
</dbReference>
<protein>
    <recommendedName>
        <fullName evidence="4">EGF-like domain-containing protein</fullName>
    </recommendedName>
</protein>
<sequence length="479" mass="55373">MIFLLIIKITLAWKAKNIKENIQTCQIFQSTNQQECELNNLILFRLDSYFAICVISSEIGIQSVLVGTTENNLNFICVLKEQILIYPLPYTCGSAYLRLQHQNKFTNFSLTRDNSSLYIFGGFDDTKLRNQMYKYSIYDLLNNQVTVSVLPNNFIQKLTVTLNLWDGTMEDFQFTSNFPQIQKLKDLGYKYTINSLLENSECTSSNIPKCLQQSVIVYVYECNCIKLFYGRDSNNINIIESWIYDLDNQVWQQTTIDSMIQVGITPVGQYLEEIKMVGFYAEKKYFFYYDQQWYNNLEQLNFGSMFKQMIVYDNKTFFLNSSDIIYSFNDQKNLNSQQYGIYTCTDNYRGYDCQIQDFQCPGSICFNDLLFERICVHCQGHGTCINGKCQCDDGFSGNDCSQYAKCLNDCSNQGNCIQYFPTPQCRCNQEDKRGGEDCSMIFCLNDCSNNGNCKNGICECIPGVKGDDCSILKLKFIDE</sequence>
<feature type="domain" description="EGF-like" evidence="4">
    <location>
        <begin position="402"/>
        <end position="439"/>
    </location>
</feature>
<dbReference type="EMBL" id="CAJJDN010000043">
    <property type="protein sequence ID" value="CAD8082247.1"/>
    <property type="molecule type" value="Genomic_DNA"/>
</dbReference>
<proteinExistence type="predicted"/>
<dbReference type="InterPro" id="IPR000742">
    <property type="entry name" value="EGF"/>
</dbReference>
<dbReference type="SMART" id="SM00181">
    <property type="entry name" value="EGF"/>
    <property type="match status" value="3"/>
</dbReference>
<keyword evidence="3" id="KW-0245">EGF-like domain</keyword>
<evidence type="ECO:0000256" key="3">
    <source>
        <dbReference type="PROSITE-ProRule" id="PRU00076"/>
    </source>
</evidence>
<keyword evidence="6" id="KW-1185">Reference proteome</keyword>